<dbReference type="GO" id="GO:0016787">
    <property type="term" value="F:hydrolase activity"/>
    <property type="evidence" value="ECO:0007669"/>
    <property type="project" value="UniProtKB-KW"/>
</dbReference>
<dbReference type="AlphaFoldDB" id="A0A9D9HHE1"/>
<comment type="catalytic activity">
    <reaction evidence="7">
        <text>adenosine + H2O + H(+) = inosine + NH4(+)</text>
        <dbReference type="Rhea" id="RHEA:24408"/>
        <dbReference type="ChEBI" id="CHEBI:15377"/>
        <dbReference type="ChEBI" id="CHEBI:15378"/>
        <dbReference type="ChEBI" id="CHEBI:16335"/>
        <dbReference type="ChEBI" id="CHEBI:17596"/>
        <dbReference type="ChEBI" id="CHEBI:28938"/>
        <dbReference type="EC" id="3.5.4.4"/>
    </reaction>
    <physiologicalReaction direction="left-to-right" evidence="7">
        <dbReference type="Rhea" id="RHEA:24409"/>
    </physiologicalReaction>
</comment>
<dbReference type="Proteomes" id="UP000823616">
    <property type="component" value="Unassembled WGS sequence"/>
</dbReference>
<name>A0A9D9HHE1_9SPIR</name>
<dbReference type="Pfam" id="PF02578">
    <property type="entry name" value="Cu-oxidase_4"/>
    <property type="match status" value="1"/>
</dbReference>
<reference evidence="10" key="1">
    <citation type="submission" date="2020-10" db="EMBL/GenBank/DDBJ databases">
        <authorList>
            <person name="Gilroy R."/>
        </authorList>
    </citation>
    <scope>NUCLEOTIDE SEQUENCE</scope>
    <source>
        <strain evidence="10">B3-4054</strain>
    </source>
</reference>
<evidence type="ECO:0000256" key="1">
    <source>
        <dbReference type="ARBA" id="ARBA00000553"/>
    </source>
</evidence>
<evidence type="ECO:0000256" key="2">
    <source>
        <dbReference type="ARBA" id="ARBA00007353"/>
    </source>
</evidence>
<dbReference type="GO" id="GO:0017061">
    <property type="term" value="F:S-methyl-5-thioadenosine phosphorylase activity"/>
    <property type="evidence" value="ECO:0007669"/>
    <property type="project" value="UniProtKB-EC"/>
</dbReference>
<keyword evidence="3" id="KW-0808">Transferase</keyword>
<dbReference type="PANTHER" id="PTHR30616">
    <property type="entry name" value="UNCHARACTERIZED PROTEIN YFIH"/>
    <property type="match status" value="1"/>
</dbReference>
<reference evidence="10" key="2">
    <citation type="journal article" date="2021" name="PeerJ">
        <title>Extensive microbial diversity within the chicken gut microbiome revealed by metagenomics and culture.</title>
        <authorList>
            <person name="Gilroy R."/>
            <person name="Ravi A."/>
            <person name="Getino M."/>
            <person name="Pursley I."/>
            <person name="Horton D.L."/>
            <person name="Alikhan N.F."/>
            <person name="Baker D."/>
            <person name="Gharbi K."/>
            <person name="Hall N."/>
            <person name="Watson M."/>
            <person name="Adriaenssens E.M."/>
            <person name="Foster-Nyarko E."/>
            <person name="Jarju S."/>
            <person name="Secka A."/>
            <person name="Antonio M."/>
            <person name="Oren A."/>
            <person name="Chaudhuri R.R."/>
            <person name="La Ragione R."/>
            <person name="Hildebrand F."/>
            <person name="Pallen M.J."/>
        </authorList>
    </citation>
    <scope>NUCLEOTIDE SEQUENCE</scope>
    <source>
        <strain evidence="10">B3-4054</strain>
    </source>
</reference>
<evidence type="ECO:0000256" key="7">
    <source>
        <dbReference type="ARBA" id="ARBA00047989"/>
    </source>
</evidence>
<comment type="catalytic activity">
    <reaction evidence="1">
        <text>inosine + phosphate = alpha-D-ribose 1-phosphate + hypoxanthine</text>
        <dbReference type="Rhea" id="RHEA:27646"/>
        <dbReference type="ChEBI" id="CHEBI:17368"/>
        <dbReference type="ChEBI" id="CHEBI:17596"/>
        <dbReference type="ChEBI" id="CHEBI:43474"/>
        <dbReference type="ChEBI" id="CHEBI:57720"/>
        <dbReference type="EC" id="2.4.2.1"/>
    </reaction>
    <physiologicalReaction direction="left-to-right" evidence="1">
        <dbReference type="Rhea" id="RHEA:27647"/>
    </physiologicalReaction>
</comment>
<organism evidence="10 11">
    <name type="scientific">Candidatus Avitreponema avistercoris</name>
    <dbReference type="NCBI Taxonomy" id="2840705"/>
    <lineage>
        <taxon>Bacteria</taxon>
        <taxon>Pseudomonadati</taxon>
        <taxon>Spirochaetota</taxon>
        <taxon>Spirochaetia</taxon>
        <taxon>Spirochaetales</taxon>
        <taxon>Candidatus Avitreponema</taxon>
    </lineage>
</organism>
<evidence type="ECO:0000313" key="11">
    <source>
        <dbReference type="Proteomes" id="UP000823616"/>
    </source>
</evidence>
<comment type="caution">
    <text evidence="10">The sequence shown here is derived from an EMBL/GenBank/DDBJ whole genome shotgun (WGS) entry which is preliminary data.</text>
</comment>
<evidence type="ECO:0000256" key="4">
    <source>
        <dbReference type="ARBA" id="ARBA00022723"/>
    </source>
</evidence>
<accession>A0A9D9HHE1</accession>
<dbReference type="EMBL" id="JADIMS010000166">
    <property type="protein sequence ID" value="MBO8451214.1"/>
    <property type="molecule type" value="Genomic_DNA"/>
</dbReference>
<dbReference type="CDD" id="cd16833">
    <property type="entry name" value="YfiH"/>
    <property type="match status" value="1"/>
</dbReference>
<proteinExistence type="inferred from homology"/>
<dbReference type="InterPro" id="IPR011324">
    <property type="entry name" value="Cytotoxic_necrot_fac-like_cat"/>
</dbReference>
<keyword evidence="4" id="KW-0479">Metal-binding</keyword>
<comment type="catalytic activity">
    <reaction evidence="8">
        <text>adenosine + phosphate = alpha-D-ribose 1-phosphate + adenine</text>
        <dbReference type="Rhea" id="RHEA:27642"/>
        <dbReference type="ChEBI" id="CHEBI:16335"/>
        <dbReference type="ChEBI" id="CHEBI:16708"/>
        <dbReference type="ChEBI" id="CHEBI:43474"/>
        <dbReference type="ChEBI" id="CHEBI:57720"/>
        <dbReference type="EC" id="2.4.2.1"/>
    </reaction>
    <physiologicalReaction direction="left-to-right" evidence="8">
        <dbReference type="Rhea" id="RHEA:27643"/>
    </physiologicalReaction>
</comment>
<evidence type="ECO:0000256" key="8">
    <source>
        <dbReference type="ARBA" id="ARBA00048968"/>
    </source>
</evidence>
<comment type="catalytic activity">
    <reaction evidence="9">
        <text>S-methyl-5'-thioadenosine + phosphate = 5-(methylsulfanyl)-alpha-D-ribose 1-phosphate + adenine</text>
        <dbReference type="Rhea" id="RHEA:11852"/>
        <dbReference type="ChEBI" id="CHEBI:16708"/>
        <dbReference type="ChEBI" id="CHEBI:17509"/>
        <dbReference type="ChEBI" id="CHEBI:43474"/>
        <dbReference type="ChEBI" id="CHEBI:58533"/>
        <dbReference type="EC" id="2.4.2.28"/>
    </reaction>
    <physiologicalReaction direction="left-to-right" evidence="9">
        <dbReference type="Rhea" id="RHEA:11853"/>
    </physiologicalReaction>
</comment>
<dbReference type="InterPro" id="IPR038371">
    <property type="entry name" value="Cu_polyphenol_OxRdtase_sf"/>
</dbReference>
<protein>
    <submittedName>
        <fullName evidence="10">Polyphenol oxidase family protein</fullName>
    </submittedName>
</protein>
<dbReference type="SUPFAM" id="SSF64438">
    <property type="entry name" value="CNF1/YfiH-like putative cysteine hydrolases"/>
    <property type="match status" value="1"/>
</dbReference>
<sequence length="265" mass="28158">MTFAEKNARTVSFFPFRGKHGAEVPVCALSLAAAGALRPGEDDGRRKDFFSSLGISDGRVVSLSQIHSQKVCVFPGPDFLSAGRPPGDGILTDCVSAVPCVTVADCMPVWLFDSGTGCFGVLHSGWKGTGILASAVRAAEARWGSKASDFSVIFGPHIRNCCYTVDRERAQYFSRTFSASCVTLDETLLRAGSPWPYRLSLAEANLSICRSLGIPAEQISDTGICTCCSSLYGSSRRESAGKPSSPAASGSRTPFTSMAAFIYYS</sequence>
<comment type="similarity">
    <text evidence="2">Belongs to the purine nucleoside phosphorylase YfiH/LACC1 family.</text>
</comment>
<evidence type="ECO:0000256" key="3">
    <source>
        <dbReference type="ARBA" id="ARBA00022679"/>
    </source>
</evidence>
<gene>
    <name evidence="10" type="ORF">IAA96_08950</name>
</gene>
<evidence type="ECO:0000256" key="5">
    <source>
        <dbReference type="ARBA" id="ARBA00022801"/>
    </source>
</evidence>
<dbReference type="InterPro" id="IPR003730">
    <property type="entry name" value="Cu_polyphenol_OxRdtase"/>
</dbReference>
<evidence type="ECO:0000313" key="10">
    <source>
        <dbReference type="EMBL" id="MBO8451214.1"/>
    </source>
</evidence>
<dbReference type="Gene3D" id="3.60.140.10">
    <property type="entry name" value="CNF1/YfiH-like putative cysteine hydrolases"/>
    <property type="match status" value="1"/>
</dbReference>
<evidence type="ECO:0000256" key="9">
    <source>
        <dbReference type="ARBA" id="ARBA00049893"/>
    </source>
</evidence>
<keyword evidence="5" id="KW-0378">Hydrolase</keyword>
<evidence type="ECO:0000256" key="6">
    <source>
        <dbReference type="ARBA" id="ARBA00022833"/>
    </source>
</evidence>
<keyword evidence="6" id="KW-0862">Zinc</keyword>
<dbReference type="GO" id="GO:0005507">
    <property type="term" value="F:copper ion binding"/>
    <property type="evidence" value="ECO:0007669"/>
    <property type="project" value="TreeGrafter"/>
</dbReference>
<dbReference type="PANTHER" id="PTHR30616:SF2">
    <property type="entry name" value="PURINE NUCLEOSIDE PHOSPHORYLASE LACC1"/>
    <property type="match status" value="1"/>
</dbReference>